<gene>
    <name evidence="1" type="ORF">LCGC14_2975800</name>
</gene>
<reference evidence="1" key="1">
    <citation type="journal article" date="2015" name="Nature">
        <title>Complex archaea that bridge the gap between prokaryotes and eukaryotes.</title>
        <authorList>
            <person name="Spang A."/>
            <person name="Saw J.H."/>
            <person name="Jorgensen S.L."/>
            <person name="Zaremba-Niedzwiedzka K."/>
            <person name="Martijn J."/>
            <person name="Lind A.E."/>
            <person name="van Eijk R."/>
            <person name="Schleper C."/>
            <person name="Guy L."/>
            <person name="Ettema T.J."/>
        </authorList>
    </citation>
    <scope>NUCLEOTIDE SEQUENCE</scope>
</reference>
<name>A0A0F8ZFN0_9ZZZZ</name>
<proteinExistence type="predicted"/>
<sequence>MDIIHSPPTEDKVFYVRYYTAEIADWIDENISGCNILPPEPSASEQNRVFIQFRTIEDAAAFKLRWT</sequence>
<accession>A0A0F8ZFN0</accession>
<comment type="caution">
    <text evidence="1">The sequence shown here is derived from an EMBL/GenBank/DDBJ whole genome shotgun (WGS) entry which is preliminary data.</text>
</comment>
<dbReference type="EMBL" id="LAZR01060636">
    <property type="protein sequence ID" value="KKK65274.1"/>
    <property type="molecule type" value="Genomic_DNA"/>
</dbReference>
<organism evidence="1">
    <name type="scientific">marine sediment metagenome</name>
    <dbReference type="NCBI Taxonomy" id="412755"/>
    <lineage>
        <taxon>unclassified sequences</taxon>
        <taxon>metagenomes</taxon>
        <taxon>ecological metagenomes</taxon>
    </lineage>
</organism>
<evidence type="ECO:0000313" key="1">
    <source>
        <dbReference type="EMBL" id="KKK65274.1"/>
    </source>
</evidence>
<protein>
    <submittedName>
        <fullName evidence="1">Uncharacterized protein</fullName>
    </submittedName>
</protein>
<dbReference type="AlphaFoldDB" id="A0A0F8ZFN0"/>